<keyword evidence="6 7" id="KW-0046">Antibiotic resistance</keyword>
<dbReference type="InterPro" id="IPR002575">
    <property type="entry name" value="Aminoglycoside_PTrfase"/>
</dbReference>
<evidence type="ECO:0000256" key="5">
    <source>
        <dbReference type="ARBA" id="ARBA00022840"/>
    </source>
</evidence>
<dbReference type="InterPro" id="IPR011009">
    <property type="entry name" value="Kinase-like_dom_sf"/>
</dbReference>
<dbReference type="GO" id="GO:0046872">
    <property type="term" value="F:metal ion binding"/>
    <property type="evidence" value="ECO:0007669"/>
    <property type="project" value="UniProtKB-KW"/>
</dbReference>
<keyword evidence="9" id="KW-0460">Magnesium</keyword>
<evidence type="ECO:0000256" key="8">
    <source>
        <dbReference type="PIRSR" id="PIRSR000706-1"/>
    </source>
</evidence>
<dbReference type="PANTHER" id="PTHR21310:SF41">
    <property type="entry name" value="3'-PHOSPHOTRANSFERASE, PUTATIVE-RELATED"/>
    <property type="match status" value="1"/>
</dbReference>
<keyword evidence="2 7" id="KW-0808">Transferase</keyword>
<accession>A0A7X0RJX9</accession>
<feature type="domain" description="Aminoglycoside phosphotransferase" evidence="11">
    <location>
        <begin position="12"/>
        <end position="213"/>
    </location>
</feature>
<dbReference type="SUPFAM" id="SSF56112">
    <property type="entry name" value="Protein kinase-like (PK-like)"/>
    <property type="match status" value="1"/>
</dbReference>
<dbReference type="PIRSF" id="PIRSF000706">
    <property type="entry name" value="Kanamycin_kin"/>
    <property type="match status" value="1"/>
</dbReference>
<evidence type="ECO:0000313" key="13">
    <source>
        <dbReference type="Proteomes" id="UP000523955"/>
    </source>
</evidence>
<dbReference type="InterPro" id="IPR024165">
    <property type="entry name" value="Kan/Strep_kinase"/>
</dbReference>
<name>A0A7X0RJX9_9ACTN</name>
<evidence type="ECO:0000256" key="6">
    <source>
        <dbReference type="ARBA" id="ARBA00023251"/>
    </source>
</evidence>
<dbReference type="Gene3D" id="3.90.1200.10">
    <property type="match status" value="1"/>
</dbReference>
<feature type="region of interest" description="Disordered" evidence="10">
    <location>
        <begin position="16"/>
        <end position="35"/>
    </location>
</feature>
<organism evidence="12 13">
    <name type="scientific">Nocardioides luti</name>
    <dbReference type="NCBI Taxonomy" id="2761101"/>
    <lineage>
        <taxon>Bacteria</taxon>
        <taxon>Bacillati</taxon>
        <taxon>Actinomycetota</taxon>
        <taxon>Actinomycetes</taxon>
        <taxon>Propionibacteriales</taxon>
        <taxon>Nocardioidaceae</taxon>
        <taxon>Nocardioides</taxon>
    </lineage>
</organism>
<evidence type="ECO:0000259" key="11">
    <source>
        <dbReference type="Pfam" id="PF01636"/>
    </source>
</evidence>
<feature type="active site" description="Proton acceptor" evidence="8">
    <location>
        <position position="174"/>
    </location>
</feature>
<evidence type="ECO:0000256" key="3">
    <source>
        <dbReference type="ARBA" id="ARBA00022741"/>
    </source>
</evidence>
<evidence type="ECO:0000256" key="7">
    <source>
        <dbReference type="PIRNR" id="PIRNR000706"/>
    </source>
</evidence>
<dbReference type="PANTHER" id="PTHR21310">
    <property type="entry name" value="AMINOGLYCOSIDE PHOSPHOTRANSFERASE-RELATED-RELATED"/>
    <property type="match status" value="1"/>
</dbReference>
<dbReference type="Gene3D" id="3.30.200.20">
    <property type="entry name" value="Phosphorylase Kinase, domain 1"/>
    <property type="match status" value="1"/>
</dbReference>
<feature type="binding site" evidence="9">
    <location>
        <position position="179"/>
    </location>
    <ligand>
        <name>Mg(2+)</name>
        <dbReference type="ChEBI" id="CHEBI:18420"/>
    </ligand>
</feature>
<dbReference type="Proteomes" id="UP000523955">
    <property type="component" value="Unassembled WGS sequence"/>
</dbReference>
<comment type="similarity">
    <text evidence="1 7">Belongs to the aminoglycoside phosphotransferase family.</text>
</comment>
<dbReference type="RefSeq" id="WP_185253689.1">
    <property type="nucleotide sequence ID" value="NZ_JACKXE010000001.1"/>
</dbReference>
<keyword evidence="5 7" id="KW-0067">ATP-binding</keyword>
<dbReference type="GO" id="GO:0005524">
    <property type="term" value="F:ATP binding"/>
    <property type="evidence" value="ECO:0007669"/>
    <property type="project" value="UniProtKB-KW"/>
</dbReference>
<keyword evidence="3 7" id="KW-0547">Nucleotide-binding</keyword>
<evidence type="ECO:0000256" key="9">
    <source>
        <dbReference type="PIRSR" id="PIRSR000706-2"/>
    </source>
</evidence>
<dbReference type="CDD" id="cd05150">
    <property type="entry name" value="APH"/>
    <property type="match status" value="1"/>
</dbReference>
<keyword evidence="4 7" id="KW-0418">Kinase</keyword>
<sequence>MDPWTLVETGCTDTVVRRSPDGTRHAKTAATPTTQRELADERDRLLWLATTPVPAAEVLDWSDDGTTATLTTATVPGVPASDLGRGDAEAATASLVGLLVTLHALPIRDCPFDRRLGTTLPLAAAAVAAGEVDEDDLDEERAGRTAEDLLEELTSAAWRARDEEFLDLAVCHGDACLPNVLVDPDTLQVTGIVDVGRLGVADRHLDLALLSRSMAAPHLNPGYGVVLADRMLAAYPTEVDPWRLDFYRLLDEFF</sequence>
<evidence type="ECO:0000256" key="10">
    <source>
        <dbReference type="SAM" id="MobiDB-lite"/>
    </source>
</evidence>
<evidence type="ECO:0000256" key="4">
    <source>
        <dbReference type="ARBA" id="ARBA00022777"/>
    </source>
</evidence>
<keyword evidence="13" id="KW-1185">Reference proteome</keyword>
<proteinExistence type="inferred from homology"/>
<keyword evidence="9" id="KW-0479">Metal-binding</keyword>
<protein>
    <submittedName>
        <fullName evidence="12">Aminoglycoside 3'-phosphotransferase</fullName>
    </submittedName>
</protein>
<dbReference type="EMBL" id="JACKXE010000001">
    <property type="protein sequence ID" value="MBB6628655.1"/>
    <property type="molecule type" value="Genomic_DNA"/>
</dbReference>
<dbReference type="AlphaFoldDB" id="A0A7X0RJX9"/>
<dbReference type="GO" id="GO:0016773">
    <property type="term" value="F:phosphotransferase activity, alcohol group as acceptor"/>
    <property type="evidence" value="ECO:0007669"/>
    <property type="project" value="InterPro"/>
</dbReference>
<dbReference type="GO" id="GO:0016301">
    <property type="term" value="F:kinase activity"/>
    <property type="evidence" value="ECO:0007669"/>
    <property type="project" value="UniProtKB-KW"/>
</dbReference>
<evidence type="ECO:0000256" key="2">
    <source>
        <dbReference type="ARBA" id="ARBA00022679"/>
    </source>
</evidence>
<dbReference type="InterPro" id="IPR051678">
    <property type="entry name" value="AGP_Transferase"/>
</dbReference>
<comment type="caution">
    <text evidence="12">The sequence shown here is derived from an EMBL/GenBank/DDBJ whole genome shotgun (WGS) entry which is preliminary data.</text>
</comment>
<evidence type="ECO:0000313" key="12">
    <source>
        <dbReference type="EMBL" id="MBB6628655.1"/>
    </source>
</evidence>
<feature type="binding site" evidence="9">
    <location>
        <position position="194"/>
    </location>
    <ligand>
        <name>Mg(2+)</name>
        <dbReference type="ChEBI" id="CHEBI:18420"/>
    </ligand>
</feature>
<dbReference type="Pfam" id="PF01636">
    <property type="entry name" value="APH"/>
    <property type="match status" value="1"/>
</dbReference>
<dbReference type="GO" id="GO:0046677">
    <property type="term" value="P:response to antibiotic"/>
    <property type="evidence" value="ECO:0007669"/>
    <property type="project" value="UniProtKB-KW"/>
</dbReference>
<gene>
    <name evidence="12" type="ORF">H5V45_15120</name>
</gene>
<reference evidence="12 13" key="1">
    <citation type="submission" date="2020-08" db="EMBL/GenBank/DDBJ databases">
        <authorList>
            <person name="Seo M.-J."/>
        </authorList>
    </citation>
    <scope>NUCLEOTIDE SEQUENCE [LARGE SCALE GENOMIC DNA]</scope>
    <source>
        <strain evidence="12 13">KIGAM211</strain>
    </source>
</reference>
<evidence type="ECO:0000256" key="1">
    <source>
        <dbReference type="ARBA" id="ARBA00006219"/>
    </source>
</evidence>